<protein>
    <submittedName>
        <fullName evidence="1">Unnamed protein product</fullName>
    </submittedName>
</protein>
<accession>A0AAN4YBG4</accession>
<comment type="caution">
    <text evidence="1">The sequence shown here is derived from an EMBL/GenBank/DDBJ whole genome shotgun (WGS) entry which is preliminary data.</text>
</comment>
<organism evidence="1 2">
    <name type="scientific">Aspergillus oryzae</name>
    <name type="common">Yellow koji mold</name>
    <dbReference type="NCBI Taxonomy" id="5062"/>
    <lineage>
        <taxon>Eukaryota</taxon>
        <taxon>Fungi</taxon>
        <taxon>Dikarya</taxon>
        <taxon>Ascomycota</taxon>
        <taxon>Pezizomycotina</taxon>
        <taxon>Eurotiomycetes</taxon>
        <taxon>Eurotiomycetidae</taxon>
        <taxon>Eurotiales</taxon>
        <taxon>Aspergillaceae</taxon>
        <taxon>Aspergillus</taxon>
        <taxon>Aspergillus subgen. Circumdati</taxon>
    </lineage>
</organism>
<sequence>MMQDSGDNEEVLKHKIVLLKPGLHMNIVPGLALMIIMGRRITEQYKSPKKKSNNENSSQEFMTGMDLMLSSCDFHKSRKTHKKKEDAIEREADGEHDQGWTPEEEQFLCCPGQFVVYVPGGDETGSTAHCLGYEEAVSFAREGGGYGNVPRHPRTIKLPSHASFETT</sequence>
<dbReference type="AlphaFoldDB" id="A0AAN4YBG4"/>
<evidence type="ECO:0000313" key="2">
    <source>
        <dbReference type="Proteomes" id="UP001165205"/>
    </source>
</evidence>
<gene>
    <name evidence="1" type="ORF">Aory04_000299200</name>
</gene>
<proteinExistence type="predicted"/>
<dbReference type="Proteomes" id="UP001165205">
    <property type="component" value="Unassembled WGS sequence"/>
</dbReference>
<evidence type="ECO:0000313" key="1">
    <source>
        <dbReference type="EMBL" id="GMG26088.1"/>
    </source>
</evidence>
<dbReference type="EMBL" id="BSYA01000023">
    <property type="protein sequence ID" value="GMG26088.1"/>
    <property type="molecule type" value="Genomic_DNA"/>
</dbReference>
<name>A0AAN4YBG4_ASPOZ</name>
<reference evidence="1" key="1">
    <citation type="submission" date="2023-04" db="EMBL/GenBank/DDBJ databases">
        <title>Aspergillus oryzae NBRC 4228.</title>
        <authorList>
            <person name="Ichikawa N."/>
            <person name="Sato H."/>
            <person name="Tonouchi N."/>
        </authorList>
    </citation>
    <scope>NUCLEOTIDE SEQUENCE</scope>
    <source>
        <strain evidence="1">NBRC 4228</strain>
    </source>
</reference>